<gene>
    <name evidence="2" type="ORF">GGC33_12095</name>
</gene>
<proteinExistence type="predicted"/>
<dbReference type="Pfam" id="PF00534">
    <property type="entry name" value="Glycos_transf_1"/>
    <property type="match status" value="1"/>
</dbReference>
<name>A0A844GT31_9CHRO</name>
<keyword evidence="2" id="KW-0808">Transferase</keyword>
<protein>
    <submittedName>
        <fullName evidence="2">Glycosyltransferase</fullName>
    </submittedName>
</protein>
<reference evidence="2 3" key="1">
    <citation type="submission" date="2019-11" db="EMBL/GenBank/DDBJ databases">
        <title>Isolation of a new High Light Tolerant Cyanobacteria.</title>
        <authorList>
            <person name="Dobson Z."/>
            <person name="Vaughn N."/>
            <person name="Vaughn M."/>
            <person name="Fromme P."/>
            <person name="Mazor Y."/>
        </authorList>
    </citation>
    <scope>NUCLEOTIDE SEQUENCE [LARGE SCALE GENOMIC DNA]</scope>
    <source>
        <strain evidence="2 3">0216</strain>
    </source>
</reference>
<dbReference type="GO" id="GO:0016757">
    <property type="term" value="F:glycosyltransferase activity"/>
    <property type="evidence" value="ECO:0007669"/>
    <property type="project" value="InterPro"/>
</dbReference>
<accession>A0A844GT31</accession>
<dbReference type="InterPro" id="IPR001296">
    <property type="entry name" value="Glyco_trans_1"/>
</dbReference>
<dbReference type="RefSeq" id="WP_155084163.1">
    <property type="nucleotide sequence ID" value="NZ_WMIA01000015.1"/>
</dbReference>
<evidence type="ECO:0000259" key="1">
    <source>
        <dbReference type="Pfam" id="PF00534"/>
    </source>
</evidence>
<dbReference type="EMBL" id="WMIA01000015">
    <property type="protein sequence ID" value="MTF39664.1"/>
    <property type="molecule type" value="Genomic_DNA"/>
</dbReference>
<evidence type="ECO:0000313" key="3">
    <source>
        <dbReference type="Proteomes" id="UP000437131"/>
    </source>
</evidence>
<dbReference type="AlphaFoldDB" id="A0A844GT31"/>
<sequence>MNLYFLFPQMHINSGGHIAQMKFMAIAQSLTNAYPVTYERKEKDVLYLEDIIRQTSTANSDIYVIHWGPHINKLLTKLKHRNVVYIAHSTGYKFKIPPQVPIIAVSKHSQAYWGRYAPNSLIFHLPNEISSQYQNWHQERPIDVLVQKRKSSQYLLKQLIPALKPHCNLFLIDSWVEDLATLFNQSKVYLYDSSEYWIQAGATEGFGLPPLEAMACGCTVFSSINDALSDYLDPSFNSYKLRVYSQEYDIQRIFKVVNNWRDNDYEQLLKPYRIESIEVRFKNILSEINEFFLHQQSYQQNIPLIKKNKWQIIKKIINKIKR</sequence>
<dbReference type="SUPFAM" id="SSF53756">
    <property type="entry name" value="UDP-Glycosyltransferase/glycogen phosphorylase"/>
    <property type="match status" value="1"/>
</dbReference>
<evidence type="ECO:0000313" key="2">
    <source>
        <dbReference type="EMBL" id="MTF39664.1"/>
    </source>
</evidence>
<organism evidence="2 3">
    <name type="scientific">Cyanobacterium aponinum 0216</name>
    <dbReference type="NCBI Taxonomy" id="2676140"/>
    <lineage>
        <taxon>Bacteria</taxon>
        <taxon>Bacillati</taxon>
        <taxon>Cyanobacteriota</taxon>
        <taxon>Cyanophyceae</taxon>
        <taxon>Oscillatoriophycideae</taxon>
        <taxon>Chroococcales</taxon>
        <taxon>Geminocystaceae</taxon>
        <taxon>Cyanobacterium</taxon>
    </lineage>
</organism>
<feature type="domain" description="Glycosyl transferase family 1" evidence="1">
    <location>
        <begin position="159"/>
        <end position="258"/>
    </location>
</feature>
<dbReference type="Gene3D" id="3.40.50.2000">
    <property type="entry name" value="Glycogen Phosphorylase B"/>
    <property type="match status" value="1"/>
</dbReference>
<comment type="caution">
    <text evidence="2">The sequence shown here is derived from an EMBL/GenBank/DDBJ whole genome shotgun (WGS) entry which is preliminary data.</text>
</comment>
<dbReference type="Proteomes" id="UP000437131">
    <property type="component" value="Unassembled WGS sequence"/>
</dbReference>